<comment type="caution">
    <text evidence="2">The sequence shown here is derived from an EMBL/GenBank/DDBJ whole genome shotgun (WGS) entry which is preliminary data.</text>
</comment>
<dbReference type="Proteomes" id="UP000321058">
    <property type="component" value="Unassembled WGS sequence"/>
</dbReference>
<dbReference type="InterPro" id="IPR050383">
    <property type="entry name" value="GlyoxalaseI/FosfomycinResist"/>
</dbReference>
<dbReference type="AlphaFoldDB" id="A0A512N2U1"/>
<organism evidence="2 3">
    <name type="scientific">Reyranella soli</name>
    <dbReference type="NCBI Taxonomy" id="1230389"/>
    <lineage>
        <taxon>Bacteria</taxon>
        <taxon>Pseudomonadati</taxon>
        <taxon>Pseudomonadota</taxon>
        <taxon>Alphaproteobacteria</taxon>
        <taxon>Hyphomicrobiales</taxon>
        <taxon>Reyranellaceae</taxon>
        <taxon>Reyranella</taxon>
    </lineage>
</organism>
<dbReference type="InterPro" id="IPR037523">
    <property type="entry name" value="VOC_core"/>
</dbReference>
<sequence>MHRVMMNALGHIRQLDYTVIYARDLAAMRHFYEKVMEFPVINVLSETWIEFGLGANRLALTAYGGRFKDVPPPAGNLCLQLAFRVPPAEVAKCAELLESRGVKMVLPVTDQGFGHRTVFFRDPDGNVLEIYAEI</sequence>
<name>A0A512N2U1_9HYPH</name>
<reference evidence="2 3" key="1">
    <citation type="submission" date="2019-07" db="EMBL/GenBank/DDBJ databases">
        <title>Whole genome shotgun sequence of Reyranella soli NBRC 108950.</title>
        <authorList>
            <person name="Hosoyama A."/>
            <person name="Uohara A."/>
            <person name="Ohji S."/>
            <person name="Ichikawa N."/>
        </authorList>
    </citation>
    <scope>NUCLEOTIDE SEQUENCE [LARGE SCALE GENOMIC DNA]</scope>
    <source>
        <strain evidence="2 3">NBRC 108950</strain>
    </source>
</reference>
<feature type="domain" description="VOC" evidence="1">
    <location>
        <begin position="14"/>
        <end position="133"/>
    </location>
</feature>
<dbReference type="EMBL" id="BKAJ01000007">
    <property type="protein sequence ID" value="GEP53299.1"/>
    <property type="molecule type" value="Genomic_DNA"/>
</dbReference>
<protein>
    <recommendedName>
        <fullName evidence="1">VOC domain-containing protein</fullName>
    </recommendedName>
</protein>
<gene>
    <name evidence="2" type="ORF">RSO01_04650</name>
</gene>
<dbReference type="PANTHER" id="PTHR21366">
    <property type="entry name" value="GLYOXALASE FAMILY PROTEIN"/>
    <property type="match status" value="1"/>
</dbReference>
<proteinExistence type="predicted"/>
<dbReference type="Pfam" id="PF00903">
    <property type="entry name" value="Glyoxalase"/>
    <property type="match status" value="1"/>
</dbReference>
<dbReference type="InterPro" id="IPR004360">
    <property type="entry name" value="Glyas_Fos-R_dOase_dom"/>
</dbReference>
<evidence type="ECO:0000259" key="1">
    <source>
        <dbReference type="PROSITE" id="PS51819"/>
    </source>
</evidence>
<evidence type="ECO:0000313" key="2">
    <source>
        <dbReference type="EMBL" id="GEP53299.1"/>
    </source>
</evidence>
<dbReference type="Gene3D" id="3.10.180.10">
    <property type="entry name" value="2,3-Dihydroxybiphenyl 1,2-Dioxygenase, domain 1"/>
    <property type="match status" value="1"/>
</dbReference>
<evidence type="ECO:0000313" key="3">
    <source>
        <dbReference type="Proteomes" id="UP000321058"/>
    </source>
</evidence>
<dbReference type="SUPFAM" id="SSF54593">
    <property type="entry name" value="Glyoxalase/Bleomycin resistance protein/Dihydroxybiphenyl dioxygenase"/>
    <property type="match status" value="1"/>
</dbReference>
<dbReference type="PROSITE" id="PS51819">
    <property type="entry name" value="VOC"/>
    <property type="match status" value="1"/>
</dbReference>
<keyword evidence="3" id="KW-1185">Reference proteome</keyword>
<accession>A0A512N2U1</accession>
<dbReference type="InterPro" id="IPR029068">
    <property type="entry name" value="Glyas_Bleomycin-R_OHBP_Dase"/>
</dbReference>